<protein>
    <submittedName>
        <fullName evidence="3">Tyrosine-type recombinase/integrase</fullName>
    </submittedName>
</protein>
<name>A0A931GBR1_9PSED</name>
<reference evidence="3" key="1">
    <citation type="submission" date="2020-07" db="EMBL/GenBank/DDBJ databases">
        <title>Pseudomonas chaetoceroseae sp. nov., a new member of the Pseudomonas oleovorans group isolated from a culture of Chaetoceros calcitrans.</title>
        <authorList>
            <person name="Girard L."/>
            <person name="Lood C."/>
            <person name="De Mot R."/>
            <person name="Baudart J."/>
        </authorList>
    </citation>
    <scope>NUCLEOTIDE SEQUENCE</scope>
    <source>
        <strain evidence="3">536</strain>
    </source>
</reference>
<dbReference type="EMBL" id="JACFYX010000009">
    <property type="protein sequence ID" value="MBG0835689.1"/>
    <property type="molecule type" value="Genomic_DNA"/>
</dbReference>
<accession>A0A931GBR1</accession>
<dbReference type="AlphaFoldDB" id="A0A931GBR1"/>
<feature type="region of interest" description="Disordered" evidence="2">
    <location>
        <begin position="293"/>
        <end position="315"/>
    </location>
</feature>
<gene>
    <name evidence="3" type="ORF">H3221_11270</name>
</gene>
<dbReference type="RefSeq" id="WP_132911506.1">
    <property type="nucleotide sequence ID" value="NZ_JACFYX020000012.1"/>
</dbReference>
<proteinExistence type="predicted"/>
<comment type="caution">
    <text evidence="3">The sequence shown here is derived from an EMBL/GenBank/DDBJ whole genome shotgun (WGS) entry which is preliminary data.</text>
</comment>
<dbReference type="InterPro" id="IPR013762">
    <property type="entry name" value="Integrase-like_cat_sf"/>
</dbReference>
<organism evidence="3 4">
    <name type="scientific">Pseudomonas chaetocerotis</name>
    <dbReference type="NCBI Taxonomy" id="2758695"/>
    <lineage>
        <taxon>Bacteria</taxon>
        <taxon>Pseudomonadati</taxon>
        <taxon>Pseudomonadota</taxon>
        <taxon>Gammaproteobacteria</taxon>
        <taxon>Pseudomonadales</taxon>
        <taxon>Pseudomonadaceae</taxon>
        <taxon>Pseudomonas</taxon>
    </lineage>
</organism>
<evidence type="ECO:0000256" key="1">
    <source>
        <dbReference type="ARBA" id="ARBA00023172"/>
    </source>
</evidence>
<dbReference type="GO" id="GO:0006310">
    <property type="term" value="P:DNA recombination"/>
    <property type="evidence" value="ECO:0007669"/>
    <property type="project" value="UniProtKB-KW"/>
</dbReference>
<dbReference type="SUPFAM" id="SSF56349">
    <property type="entry name" value="DNA breaking-rejoining enzymes"/>
    <property type="match status" value="1"/>
</dbReference>
<evidence type="ECO:0000313" key="4">
    <source>
        <dbReference type="Proteomes" id="UP000596932"/>
    </source>
</evidence>
<evidence type="ECO:0000256" key="2">
    <source>
        <dbReference type="SAM" id="MobiDB-lite"/>
    </source>
</evidence>
<keyword evidence="4" id="KW-1185">Reference proteome</keyword>
<sequence length="1037" mass="118571">MNSSRLSDEMLSVVWSPDKHDPEWKSEYLITLRERCQNSGNSIGEWLCGQRSLRSFPIKEMQNLENQLESSTLRNTLLDVTRRAQRFNPSLPLARIAIETQRRPNPINPDLYNSENLSASQDLVDSMGRAIRRDLDELTPHARIGLLLLSAAYYGALMDIPQLNALTQLDPGQVIWISGIPEFRLQLSIRGQPEAENRQWFPDPITLSLLSRCAADLTENRSYLARKDGKLKCIQAALATGKVCPDNQPASLERMFELLRIKRQTQLPQLSINYATRSNFVSHSVLSDSWQHLNRNAPVPSSEEKQKRKKHRFRRPRQNVPEWLTVLCRKVRKRQISPVDNIPPPQTLEALINGWAALLLHGRSFYGNMLQPKTVANYVRDVGVGLDNLLCADSILEVSPDALEELYELMLEAQPTSSMRRNLAKGLLEFHGHLQKTFAYPPISPYSTLGIGKTPQFVDAQILNEDQYRLVLRDLATGPLSLRSPRLAIVAQAMMIFGFRLGLRRNEALKLLRRDLQLPSLPDARAAAVRRRHQNLKRLSPERFTVLERAINLLIRPHAQRALKTRNATRTLPLHVLLEPDELQLIERLAQLRDDEEMKSPYSEFLFCIPEFQTRWVSESTLMPAIHDALRRVTGCSDMHYHHLRHSAATWLTFKLAASAFGAAQETGLLFGEHPQTMKWLLDTERFNRAFLHSPKSATRRVVHITSAILGHASPKTSLLHYIHCMPWLSALCWQWNPALWPPGHVIAKIAQVSLPNKPDDLPAPGLPAEIRHMRRIIGRMRVYRRSNQGKIKRPLISHQTSEGGWALTRMNEISSMLSYEAYAEASGQSVNMDWVEFTEADRSAMLERARYISHLGKHRLQSPAISDSDHRIELVPRPPKHGGLAGVVAYADQLYRLLSSRHKAKAGRVLDDFVERCWASETTLRFYPGRDDQSAREYLWLLSELGVPWADIEFIIYDERTPRQTKSRWRTVLGKPRLRIIEQVPENRSSQNSHIGIRVMLRLPGAKPTAQEQNHHSGAALRYLMLMASIDWHFRA</sequence>
<evidence type="ECO:0000313" key="3">
    <source>
        <dbReference type="EMBL" id="MBG0835689.1"/>
    </source>
</evidence>
<dbReference type="InterPro" id="IPR011010">
    <property type="entry name" value="DNA_brk_join_enz"/>
</dbReference>
<dbReference type="Proteomes" id="UP000596932">
    <property type="component" value="Unassembled WGS sequence"/>
</dbReference>
<dbReference type="GO" id="GO:0003677">
    <property type="term" value="F:DNA binding"/>
    <property type="evidence" value="ECO:0007669"/>
    <property type="project" value="InterPro"/>
</dbReference>
<keyword evidence="1" id="KW-0233">DNA recombination</keyword>
<dbReference type="GO" id="GO:0015074">
    <property type="term" value="P:DNA integration"/>
    <property type="evidence" value="ECO:0007669"/>
    <property type="project" value="InterPro"/>
</dbReference>
<dbReference type="Gene3D" id="1.10.443.10">
    <property type="entry name" value="Intergrase catalytic core"/>
    <property type="match status" value="1"/>
</dbReference>